<dbReference type="EMBL" id="CP096983">
    <property type="protein sequence ID" value="URZ10122.1"/>
    <property type="molecule type" value="Genomic_DNA"/>
</dbReference>
<proteinExistence type="predicted"/>
<keyword evidence="2" id="KW-1185">Reference proteome</keyword>
<protein>
    <submittedName>
        <fullName evidence="1">Uncharacterized protein</fullName>
    </submittedName>
</protein>
<name>A0A1S8LVK1_9CLOT</name>
<evidence type="ECO:0000313" key="2">
    <source>
        <dbReference type="Proteomes" id="UP000190951"/>
    </source>
</evidence>
<dbReference type="STRING" id="84029.CROST_17150"/>
<dbReference type="KEGG" id="crw:CROST_008300"/>
<dbReference type="Proteomes" id="UP000190951">
    <property type="component" value="Chromosome"/>
</dbReference>
<organism evidence="1 2">
    <name type="scientific">Clostridium felsineum</name>
    <dbReference type="NCBI Taxonomy" id="36839"/>
    <lineage>
        <taxon>Bacteria</taxon>
        <taxon>Bacillati</taxon>
        <taxon>Bacillota</taxon>
        <taxon>Clostridia</taxon>
        <taxon>Eubacteriales</taxon>
        <taxon>Clostridiaceae</taxon>
        <taxon>Clostridium</taxon>
    </lineage>
</organism>
<dbReference type="AlphaFoldDB" id="A0A1S8LVK1"/>
<evidence type="ECO:0000313" key="1">
    <source>
        <dbReference type="EMBL" id="URZ10122.1"/>
    </source>
</evidence>
<gene>
    <name evidence="1" type="ORF">CROST_008300</name>
</gene>
<dbReference type="RefSeq" id="WP_077835031.1">
    <property type="nucleotide sequence ID" value="NZ_CP096983.1"/>
</dbReference>
<reference evidence="1 2" key="1">
    <citation type="submission" date="2022-04" db="EMBL/GenBank/DDBJ databases">
        <title>Genome sequence of C. roseum typestrain.</title>
        <authorList>
            <person name="Poehlein A."/>
            <person name="Schoch T."/>
            <person name="Duerre P."/>
            <person name="Daniel R."/>
        </authorList>
    </citation>
    <scope>NUCLEOTIDE SEQUENCE [LARGE SCALE GENOMIC DNA]</scope>
    <source>
        <strain evidence="1 2">DSM 7320</strain>
    </source>
</reference>
<sequence>MANLMFTIDKASDVAILLGGTATFTLKIKNVSTNKKLYNLNIYLILPDGMTYSSASIYETSKIYNSDGTSKISWINLKDLVPTEDAYSMDITVKGSTIFKSGTTIPFGYSFNGIKVSCEMDTMPRGNYDVGNEKENEEVNMTFKAVRFYSTITTSGKVLKGAGTSRISTDYTKVYTSTCKFYNNSVGTSNVNITILLQNGIRYIGSITTSGTDKQNFLYPTVSSINIGGRIFTSLYYGSVTLSKGSSTTVNFKYSVWNRYDDNIGDFIVHGTKMNMSCNIMSRDDSVDSSCSFSAMDLIITDSINSQSVDVDDSATLSYTYEVGGYYNVKDIVVDYIIPDGTSYVSSTASPYSATENSTLKGFELIYKFPLAAMNSLKTVNISAKINKNYKYNVDTSGNGLPIVVYDNFKTDTTISGTKVESLEAVKDSSNITFYIKLPSIYKDFLNGYYRDGTVKSISTLAPYDLAEYKLTYDASVLKAVQKSVYMDDFFPLSVDPINNINYSISGYNPNSNYAIDPHGVEFNYGDISGLQKSIVTFKGPIKYLGTTGENINLLKMKGNNTVGISYSNRTQVAVKIGTPNIQLTKTVTGPNKTAIRSNEVYSYIVRISNTNTLGTETDAFSFVLSDEFSSWFSVDISSISVTGTGTFSTPTYDSFKIQIPVTKLAPGAYITLTYNVIINDFFPPGISIKTTATNTNPYSQLYDASLDNYQYINGVKSAYTTISSQNVYVTKSSNIDVFKVGALINYTITVTVPIGTVVFDLYVKDILLNGYQAYNGGATRNGIAVNPTITNNLLTFKSEGYIDARNEDEIITYTINCKCIKGSKIIGAVSSIQNNTVQAYFKQKSDSTTWVSVSKTLAITVNYPNIVMKLSANCREVGSGYNTANDIVAGSTLDFKLEFVNNSFIDLVNGVLQIPIDSNYIFSSINSAYGFNASYDNVNKNIVINIDRLQPNINRTLNFTVVCQGMVRSGTIVNTVAKAISYYNDITTKEVYGGEQSNACISNLPAKVSLLPDDSDKIDDSTSYRVTAPGNIVTILNYLRNIGGGYDDYSLAFKAVGIPYDIYIDNIKIASVAANTPFNYTSSYLNNMPPNVVRIIQIKALIPKSSTLGCKYNFIITAKSKTAPYNEKTVVNIDPV</sequence>
<accession>A0A1S8LVK1</accession>